<dbReference type="Gene3D" id="3.90.226.10">
    <property type="entry name" value="2-enoyl-CoA Hydratase, Chain A, domain 1"/>
    <property type="match status" value="1"/>
</dbReference>
<gene>
    <name evidence="6" type="ORF">ACFYV7_03850</name>
</gene>
<comment type="function">
    <text evidence="1">Could possibly oxidize fatty acids using specific components.</text>
</comment>
<dbReference type="PANTHER" id="PTHR43459">
    <property type="entry name" value="ENOYL-COA HYDRATASE"/>
    <property type="match status" value="1"/>
</dbReference>
<comment type="caution">
    <text evidence="6">The sequence shown here is derived from an EMBL/GenBank/DDBJ whole genome shotgun (WGS) entry which is preliminary data.</text>
</comment>
<dbReference type="SUPFAM" id="SSF52096">
    <property type="entry name" value="ClpP/crotonase"/>
    <property type="match status" value="1"/>
</dbReference>
<keyword evidence="2" id="KW-0443">Lipid metabolism</keyword>
<protein>
    <submittedName>
        <fullName evidence="6">Enoyl-CoA hydratase/isomerase family protein</fullName>
    </submittedName>
</protein>
<organism evidence="6 7">
    <name type="scientific">Nocardia suismassiliense</name>
    <dbReference type="NCBI Taxonomy" id="2077092"/>
    <lineage>
        <taxon>Bacteria</taxon>
        <taxon>Bacillati</taxon>
        <taxon>Actinomycetota</taxon>
        <taxon>Actinomycetes</taxon>
        <taxon>Mycobacteriales</taxon>
        <taxon>Nocardiaceae</taxon>
        <taxon>Nocardia</taxon>
    </lineage>
</organism>
<evidence type="ECO:0000256" key="5">
    <source>
        <dbReference type="RuleBase" id="RU003707"/>
    </source>
</evidence>
<comment type="catalytic activity">
    <reaction evidence="3">
        <text>a (3S)-3-hydroxyacyl-CoA = a (2E)-enoyl-CoA + H2O</text>
        <dbReference type="Rhea" id="RHEA:16105"/>
        <dbReference type="ChEBI" id="CHEBI:15377"/>
        <dbReference type="ChEBI" id="CHEBI:57318"/>
        <dbReference type="ChEBI" id="CHEBI:58856"/>
        <dbReference type="EC" id="4.2.1.17"/>
    </reaction>
</comment>
<dbReference type="Proteomes" id="UP001601948">
    <property type="component" value="Unassembled WGS sequence"/>
</dbReference>
<evidence type="ECO:0000313" key="6">
    <source>
        <dbReference type="EMBL" id="MFF3221907.1"/>
    </source>
</evidence>
<evidence type="ECO:0000256" key="3">
    <source>
        <dbReference type="ARBA" id="ARBA00023709"/>
    </source>
</evidence>
<sequence>MTTSETRTVTIVEHPGRWATLRIDNPPVNLLDDRVYSELAAALERFEADPEMRVVVLESADPEFFAAHFDISLTPEQNNVAQRMNSKILTALRSPRLVSIAKIRGRVRGGGHELALLCDMRFASAETAIIGQPEMKARLFPGGGAMQMLPALIGRSRALEMILSGRDIDAGIAERYGVINRAIPDAELDEFVDTLAARIAGFDSTPSELAKAAVDRRYLPPLEDFLQDVAEFKKLLESPETIDAARKQLAAGLQTRGPLEFDLGN</sequence>
<comment type="catalytic activity">
    <reaction evidence="4">
        <text>a 4-saturated-(3S)-3-hydroxyacyl-CoA = a (3E)-enoyl-CoA + H2O</text>
        <dbReference type="Rhea" id="RHEA:20724"/>
        <dbReference type="ChEBI" id="CHEBI:15377"/>
        <dbReference type="ChEBI" id="CHEBI:58521"/>
        <dbReference type="ChEBI" id="CHEBI:137480"/>
        <dbReference type="EC" id="4.2.1.17"/>
    </reaction>
</comment>
<evidence type="ECO:0000256" key="2">
    <source>
        <dbReference type="ARBA" id="ARBA00022832"/>
    </source>
</evidence>
<dbReference type="EMBL" id="JBIAPI010000001">
    <property type="protein sequence ID" value="MFF3221907.1"/>
    <property type="molecule type" value="Genomic_DNA"/>
</dbReference>
<evidence type="ECO:0000256" key="1">
    <source>
        <dbReference type="ARBA" id="ARBA00002994"/>
    </source>
</evidence>
<accession>A0ABW6QL25</accession>
<dbReference type="RefSeq" id="WP_387713366.1">
    <property type="nucleotide sequence ID" value="NZ_JBIAPI010000001.1"/>
</dbReference>
<name>A0ABW6QL25_9NOCA</name>
<dbReference type="InterPro" id="IPR001753">
    <property type="entry name" value="Enoyl-CoA_hydra/iso"/>
</dbReference>
<dbReference type="PANTHER" id="PTHR43459:SF1">
    <property type="entry name" value="EG:BACN32G11.4 PROTEIN"/>
    <property type="match status" value="1"/>
</dbReference>
<keyword evidence="2" id="KW-0276">Fatty acid metabolism</keyword>
<evidence type="ECO:0000313" key="7">
    <source>
        <dbReference type="Proteomes" id="UP001601948"/>
    </source>
</evidence>
<dbReference type="CDD" id="cd06558">
    <property type="entry name" value="crotonase-like"/>
    <property type="match status" value="1"/>
</dbReference>
<dbReference type="InterPro" id="IPR018376">
    <property type="entry name" value="Enoyl-CoA_hyd/isom_CS"/>
</dbReference>
<proteinExistence type="inferred from homology"/>
<dbReference type="InterPro" id="IPR029045">
    <property type="entry name" value="ClpP/crotonase-like_dom_sf"/>
</dbReference>
<evidence type="ECO:0000256" key="4">
    <source>
        <dbReference type="ARBA" id="ARBA00023717"/>
    </source>
</evidence>
<dbReference type="PROSITE" id="PS00166">
    <property type="entry name" value="ENOYL_COA_HYDRATASE"/>
    <property type="match status" value="1"/>
</dbReference>
<keyword evidence="7" id="KW-1185">Reference proteome</keyword>
<comment type="similarity">
    <text evidence="5">Belongs to the enoyl-CoA hydratase/isomerase family.</text>
</comment>
<dbReference type="Pfam" id="PF00378">
    <property type="entry name" value="ECH_1"/>
    <property type="match status" value="1"/>
</dbReference>
<reference evidence="6 7" key="1">
    <citation type="submission" date="2024-10" db="EMBL/GenBank/DDBJ databases">
        <title>The Natural Products Discovery Center: Release of the First 8490 Sequenced Strains for Exploring Actinobacteria Biosynthetic Diversity.</title>
        <authorList>
            <person name="Kalkreuter E."/>
            <person name="Kautsar S.A."/>
            <person name="Yang D."/>
            <person name="Bader C.D."/>
            <person name="Teijaro C.N."/>
            <person name="Fluegel L."/>
            <person name="Davis C.M."/>
            <person name="Simpson J.R."/>
            <person name="Lauterbach L."/>
            <person name="Steele A.D."/>
            <person name="Gui C."/>
            <person name="Meng S."/>
            <person name="Li G."/>
            <person name="Viehrig K."/>
            <person name="Ye F."/>
            <person name="Su P."/>
            <person name="Kiefer A.F."/>
            <person name="Nichols A."/>
            <person name="Cepeda A.J."/>
            <person name="Yan W."/>
            <person name="Fan B."/>
            <person name="Jiang Y."/>
            <person name="Adhikari A."/>
            <person name="Zheng C.-J."/>
            <person name="Schuster L."/>
            <person name="Cowan T.M."/>
            <person name="Smanski M.J."/>
            <person name="Chevrette M.G."/>
            <person name="De Carvalho L.P.S."/>
            <person name="Shen B."/>
        </authorList>
    </citation>
    <scope>NUCLEOTIDE SEQUENCE [LARGE SCALE GENOMIC DNA]</scope>
    <source>
        <strain evidence="6 7">NPDC003040</strain>
    </source>
</reference>